<dbReference type="STRING" id="1056495.Calag_0992"/>
<sequence>MKGKGIMFSKVTFLQYLAMFGIPILLIISLILIPFHGIKYIRETILALIAIGSIAYGIIGLFEVYLKGGRS</sequence>
<keyword evidence="1" id="KW-0812">Transmembrane</keyword>
<proteinExistence type="predicted"/>
<keyword evidence="1" id="KW-1133">Transmembrane helix</keyword>
<organism evidence="2 3">
    <name type="scientific">Caldisphaera lagunensis (strain DSM 15908 / JCM 11604 / ANMR 0165 / IC-154)</name>
    <dbReference type="NCBI Taxonomy" id="1056495"/>
    <lineage>
        <taxon>Archaea</taxon>
        <taxon>Thermoproteota</taxon>
        <taxon>Thermoprotei</taxon>
        <taxon>Acidilobales</taxon>
        <taxon>Caldisphaeraceae</taxon>
        <taxon>Caldisphaera</taxon>
    </lineage>
</organism>
<dbReference type="HOGENOM" id="CLU_2730126_0_0_2"/>
<accession>L0ACE3</accession>
<dbReference type="InParanoid" id="L0ACE3"/>
<dbReference type="Proteomes" id="UP000010469">
    <property type="component" value="Chromosome"/>
</dbReference>
<feature type="transmembrane region" description="Helical" evidence="1">
    <location>
        <begin position="12"/>
        <end position="33"/>
    </location>
</feature>
<name>L0ACE3_CALLD</name>
<dbReference type="RefSeq" id="WP_015232612.1">
    <property type="nucleotide sequence ID" value="NC_019791.1"/>
</dbReference>
<evidence type="ECO:0000313" key="2">
    <source>
        <dbReference type="EMBL" id="AFZ70715.1"/>
    </source>
</evidence>
<dbReference type="AlphaFoldDB" id="L0ACE3"/>
<dbReference type="EMBL" id="CP003378">
    <property type="protein sequence ID" value="AFZ70715.1"/>
    <property type="molecule type" value="Genomic_DNA"/>
</dbReference>
<keyword evidence="1" id="KW-0472">Membrane</keyword>
<protein>
    <submittedName>
        <fullName evidence="2">Uncharacterized protein</fullName>
    </submittedName>
</protein>
<evidence type="ECO:0000256" key="1">
    <source>
        <dbReference type="SAM" id="Phobius"/>
    </source>
</evidence>
<feature type="transmembrane region" description="Helical" evidence="1">
    <location>
        <begin position="45"/>
        <end position="66"/>
    </location>
</feature>
<keyword evidence="3" id="KW-1185">Reference proteome</keyword>
<evidence type="ECO:0000313" key="3">
    <source>
        <dbReference type="Proteomes" id="UP000010469"/>
    </source>
</evidence>
<dbReference type="KEGG" id="clg:Calag_0992"/>
<dbReference type="GeneID" id="14212252"/>
<reference evidence="3" key="1">
    <citation type="submission" date="2012-03" db="EMBL/GenBank/DDBJ databases">
        <title>Complete genome of Caldisphaera lagunensis DSM 15908.</title>
        <authorList>
            <person name="Lucas S."/>
            <person name="Copeland A."/>
            <person name="Lapidus A."/>
            <person name="Glavina del Rio T."/>
            <person name="Dalin E."/>
            <person name="Tice H."/>
            <person name="Bruce D."/>
            <person name="Goodwin L."/>
            <person name="Pitluck S."/>
            <person name="Peters L."/>
            <person name="Mikhailova N."/>
            <person name="Teshima H."/>
            <person name="Kyrpides N."/>
            <person name="Mavromatis K."/>
            <person name="Ivanova N."/>
            <person name="Brettin T."/>
            <person name="Detter J.C."/>
            <person name="Han C."/>
            <person name="Larimer F."/>
            <person name="Land M."/>
            <person name="Hauser L."/>
            <person name="Markowitz V."/>
            <person name="Cheng J.-F."/>
            <person name="Hugenholtz P."/>
            <person name="Woyke T."/>
            <person name="Wu D."/>
            <person name="Spring S."/>
            <person name="Schroeder M."/>
            <person name="Brambilla E."/>
            <person name="Klenk H.-P."/>
            <person name="Eisen J.A."/>
        </authorList>
    </citation>
    <scope>NUCLEOTIDE SEQUENCE [LARGE SCALE GENOMIC DNA]</scope>
    <source>
        <strain evidence="3">DSM 15908 / JCM 11604 / IC-154</strain>
    </source>
</reference>
<gene>
    <name evidence="2" type="ordered locus">Calag_0992</name>
</gene>